<dbReference type="SUPFAM" id="SSF52518">
    <property type="entry name" value="Thiamin diphosphate-binding fold (THDP-binding)"/>
    <property type="match status" value="1"/>
</dbReference>
<dbReference type="STRING" id="1797533.A2731_01165"/>
<dbReference type="EMBL" id="MHIC01000002">
    <property type="protein sequence ID" value="OGY46165.1"/>
    <property type="molecule type" value="Genomic_DNA"/>
</dbReference>
<dbReference type="AlphaFoldDB" id="A0A1G1Y1G2"/>
<dbReference type="PANTHER" id="PTHR32154">
    <property type="entry name" value="PYRUVATE-FLAVODOXIN OXIDOREDUCTASE-RELATED"/>
    <property type="match status" value="1"/>
</dbReference>
<dbReference type="SUPFAM" id="SSF53323">
    <property type="entry name" value="Pyruvate-ferredoxin oxidoreductase, PFOR, domain III"/>
    <property type="match status" value="1"/>
</dbReference>
<reference evidence="4 5" key="1">
    <citation type="journal article" date="2016" name="Nat. Commun.">
        <title>Thousands of microbial genomes shed light on interconnected biogeochemical processes in an aquifer system.</title>
        <authorList>
            <person name="Anantharaman K."/>
            <person name="Brown C.T."/>
            <person name="Hug L.A."/>
            <person name="Sharon I."/>
            <person name="Castelle C.J."/>
            <person name="Probst A.J."/>
            <person name="Thomas B.C."/>
            <person name="Singh A."/>
            <person name="Wilkins M.J."/>
            <person name="Karaoz U."/>
            <person name="Brodie E.L."/>
            <person name="Williams K.H."/>
            <person name="Hubbard S.S."/>
            <person name="Banfield J.F."/>
        </authorList>
    </citation>
    <scope>NUCLEOTIDE SEQUENCE [LARGE SCALE GENOMIC DNA]</scope>
</reference>
<evidence type="ECO:0000259" key="3">
    <source>
        <dbReference type="Pfam" id="PF01855"/>
    </source>
</evidence>
<dbReference type="InterPro" id="IPR002869">
    <property type="entry name" value="Pyrv_flavodox_OxRed_cen"/>
</dbReference>
<dbReference type="InterPro" id="IPR029061">
    <property type="entry name" value="THDP-binding"/>
</dbReference>
<evidence type="ECO:0000256" key="1">
    <source>
        <dbReference type="ARBA" id="ARBA00023002"/>
    </source>
</evidence>
<sequence>MTESRVFTWKIGGIAGGGQQAAGLIFTKACVRGGLYAFDSSEYPSRIRGGLVTYRVSVSEEVVSAIYKETHLLIALTREAFDVCLNDVTADGVILYDSDNFKIEESQARGKKIYPLPLSQLAKEAGVLPIAANIIITGACAALLNYDFAVLEEVIGDVFAAKGKEVVEMNKKAARFGRQYAIDHLDPEGFPHNLNFKKKTKNSIVATANDTVSLGAVAAGCKFFASYPMTPASSILHTLAAWAERTGMIVKHPEDEISAIHMAIGASFAGVRSMTATSGGGFALMNEGLALAAMTETPLVIVESQRPAPATGLPTWTEQGDLAYVTHAGHGDFIRVVLAPGDSAEAFYLTAKAFNLAEKYQIPVIILLDKYISEGHQTITDPDISKIEIDRGKLLSNKELVKLKEYKRYQVTADGVSPRSIPGQPGGVHLANSDEHDEEGFTIEGFTPQIRIQQVEKRMAKLNYILQDLPIPQLFGPKEAEITLIGWGSTKGVVLEALKYVEGVNYLHVTAPWPLNEETLRRAVHSVKRLICIENNAVGQFANILRELANIDVDERILKYDGAQFFPTEIVEAVNKFK</sequence>
<dbReference type="CDD" id="cd07034">
    <property type="entry name" value="TPP_PYR_PFOR_IOR-alpha_like"/>
    <property type="match status" value="1"/>
</dbReference>
<evidence type="ECO:0000313" key="4">
    <source>
        <dbReference type="EMBL" id="OGY46165.1"/>
    </source>
</evidence>
<keyword evidence="1" id="KW-0560">Oxidoreductase</keyword>
<dbReference type="InterPro" id="IPR019752">
    <property type="entry name" value="Pyrv/ketoisovalerate_OxRed_cat"/>
</dbReference>
<feature type="domain" description="Pyruvate/ketoisovalerate oxidoreductase catalytic" evidence="2">
    <location>
        <begin position="16"/>
        <end position="178"/>
    </location>
</feature>
<proteinExistence type="predicted"/>
<evidence type="ECO:0008006" key="6">
    <source>
        <dbReference type="Google" id="ProtNLM"/>
    </source>
</evidence>
<dbReference type="InterPro" id="IPR022367">
    <property type="entry name" value="2-oxoacid/accept_OxRdtase_asu"/>
</dbReference>
<dbReference type="Pfam" id="PF01855">
    <property type="entry name" value="POR_N"/>
    <property type="match status" value="1"/>
</dbReference>
<comment type="caution">
    <text evidence="4">The sequence shown here is derived from an EMBL/GenBank/DDBJ whole genome shotgun (WGS) entry which is preliminary data.</text>
</comment>
<dbReference type="Pfam" id="PF01558">
    <property type="entry name" value="POR"/>
    <property type="match status" value="1"/>
</dbReference>
<dbReference type="InterPro" id="IPR002880">
    <property type="entry name" value="Pyrv_Fd/Flavodoxin_OxRdtase_N"/>
</dbReference>
<protein>
    <recommendedName>
        <fullName evidence="6">2-oxoacid:ferredoxin oxidoreductase subunit alpha</fullName>
    </recommendedName>
</protein>
<dbReference type="NCBIfam" id="TIGR03710">
    <property type="entry name" value="OAFO_sf"/>
    <property type="match status" value="1"/>
</dbReference>
<gene>
    <name evidence="4" type="ORF">A2731_01165</name>
</gene>
<organism evidence="4 5">
    <name type="scientific">Candidatus Buchananbacteria bacterium RIFCSPHIGHO2_01_FULL_39_8</name>
    <dbReference type="NCBI Taxonomy" id="1797533"/>
    <lineage>
        <taxon>Bacteria</taxon>
        <taxon>Candidatus Buchananiibacteriota</taxon>
    </lineage>
</organism>
<dbReference type="Gene3D" id="3.40.920.10">
    <property type="entry name" value="Pyruvate-ferredoxin oxidoreductase, PFOR, domain III"/>
    <property type="match status" value="1"/>
</dbReference>
<dbReference type="PANTHER" id="PTHR32154:SF20">
    <property type="entry name" value="2-OXOGLUTARATE OXIDOREDUCTASE SUBUNIT KORA"/>
    <property type="match status" value="1"/>
</dbReference>
<dbReference type="Gene3D" id="3.40.50.920">
    <property type="match status" value="1"/>
</dbReference>
<evidence type="ECO:0000313" key="5">
    <source>
        <dbReference type="Proteomes" id="UP000176241"/>
    </source>
</evidence>
<accession>A0A1G1Y1G2</accession>
<dbReference type="GO" id="GO:0006979">
    <property type="term" value="P:response to oxidative stress"/>
    <property type="evidence" value="ECO:0007669"/>
    <property type="project" value="TreeGrafter"/>
</dbReference>
<dbReference type="InterPro" id="IPR050722">
    <property type="entry name" value="Pyruvate:ferred/Flavod_OxRd"/>
</dbReference>
<dbReference type="FunFam" id="3.40.50.970:FF:000022">
    <property type="entry name" value="2-oxoglutarate ferredoxin oxidoreductase alpha subunit"/>
    <property type="match status" value="1"/>
</dbReference>
<dbReference type="Proteomes" id="UP000176241">
    <property type="component" value="Unassembled WGS sequence"/>
</dbReference>
<name>A0A1G1Y1G2_9BACT</name>
<dbReference type="GO" id="GO:0016903">
    <property type="term" value="F:oxidoreductase activity, acting on the aldehyde or oxo group of donors"/>
    <property type="evidence" value="ECO:0007669"/>
    <property type="project" value="InterPro"/>
</dbReference>
<dbReference type="SUPFAM" id="SSF52922">
    <property type="entry name" value="TK C-terminal domain-like"/>
    <property type="match status" value="1"/>
</dbReference>
<dbReference type="Gene3D" id="3.40.50.970">
    <property type="match status" value="1"/>
</dbReference>
<feature type="domain" description="Pyruvate flavodoxin/ferredoxin oxidoreductase pyrimidine binding" evidence="3">
    <location>
        <begin position="215"/>
        <end position="443"/>
    </location>
</feature>
<evidence type="ECO:0000259" key="2">
    <source>
        <dbReference type="Pfam" id="PF01558"/>
    </source>
</evidence>
<dbReference type="InterPro" id="IPR009014">
    <property type="entry name" value="Transketo_C/PFOR_II"/>
</dbReference>